<dbReference type="Proteomes" id="UP001060085">
    <property type="component" value="Linkage Group LG08"/>
</dbReference>
<sequence length="1011" mass="112567">MKASSTAGKLKSLLEAIKSAEVVESRIKLLSDLHELDITEKSDVATLVGELAIFWEDFTCLDISQCMLNKAILHVAAKYLDADISGCAGEFLLLGIKASAWSRKHLKMTVMSNDESPEEEHSDIFYQLLLDVLCYSGASFSALTRNSIPNSKELILTTENFILEQLNLIKDSLSEIKRISVHGSEVQKVAQSVLDAVIRLCKVYIDSVNWDMHSAKSEEVEKAIGNEVAHADHVINVAKYTVDKLSEVGILAANDGGSLVNVLNLSWKGVVTVLQLAKGTLATKVNVAGVIINLILLANQSLRRAAQTWSLPLKEAVSAAEAKRTFLPIKFFLINAVRIISQYTTEALSVYKEIAQCVILISTLTIYFSNEEFLKAAGEMLVEVLEPSSFHLLNSIINSAHVKLEQKFQFLEWLFGCKDNFASICVAFYSNHDSHSAAAALFSSSYGITGVKMLLVGQVLLFLNLLKSSSDLEDDVKLWMARMLPWVIDILTDEYVYFASLVLQVPMPHASNPKQEFVYQPFFHSILNSLKTFMIVMSSSTAWYDIEMFLLENLFHPHILCSEIVTELWSFMIRHATVDAGIDIVEKLCSLLKCTASPESLVSPDSALKKLARSICTLVSYGSEALADHVYSSVNGDVKSPRLSISYTALLMEGFPLNSLSERTRSIAKEQVITEYFAFLESFGSELPTVGGFGICGAPVFAMFASLRSQQVSISDAEMKTLKFLLAIIYKYRESSEKEFKCIYRRLLGEVLGIISNMKHLYSSDEMEGVVLELRNLFISKPSSSAISDSLLFPCKPNLAYFMAGLGHIELADSEDNPKSSAVWELYHILLREQHWAFAHLAITAFGYFAARTSCNELWRFVPHDAALSFDLESGNQADEDRFMSELKAFLEKESASLVTKSTADHLQMLAKEGKMLKEIVQQKMKNKPAAVIFNPMEIDEETAVNKKRKLPDGISKGVELLQNGVKVMSDGLSEWQHNPFGFTEIHDKFLSHFSRLEDVVAYLVSLTNNS</sequence>
<protein>
    <submittedName>
        <fullName evidence="1">Uncharacterized protein</fullName>
    </submittedName>
</protein>
<evidence type="ECO:0000313" key="1">
    <source>
        <dbReference type="EMBL" id="KAI5649978.1"/>
    </source>
</evidence>
<name>A0ACB9ZRC3_CATRO</name>
<dbReference type="EMBL" id="CM044708">
    <property type="protein sequence ID" value="KAI5649978.1"/>
    <property type="molecule type" value="Genomic_DNA"/>
</dbReference>
<organism evidence="1 2">
    <name type="scientific">Catharanthus roseus</name>
    <name type="common">Madagascar periwinkle</name>
    <name type="synonym">Vinca rosea</name>
    <dbReference type="NCBI Taxonomy" id="4058"/>
    <lineage>
        <taxon>Eukaryota</taxon>
        <taxon>Viridiplantae</taxon>
        <taxon>Streptophyta</taxon>
        <taxon>Embryophyta</taxon>
        <taxon>Tracheophyta</taxon>
        <taxon>Spermatophyta</taxon>
        <taxon>Magnoliopsida</taxon>
        <taxon>eudicotyledons</taxon>
        <taxon>Gunneridae</taxon>
        <taxon>Pentapetalae</taxon>
        <taxon>asterids</taxon>
        <taxon>lamiids</taxon>
        <taxon>Gentianales</taxon>
        <taxon>Apocynaceae</taxon>
        <taxon>Rauvolfioideae</taxon>
        <taxon>Vinceae</taxon>
        <taxon>Catharanthinae</taxon>
        <taxon>Catharanthus</taxon>
    </lineage>
</organism>
<proteinExistence type="predicted"/>
<accession>A0ACB9ZRC3</accession>
<reference evidence="2" key="1">
    <citation type="journal article" date="2023" name="Nat. Plants">
        <title>Single-cell RNA sequencing provides a high-resolution roadmap for understanding the multicellular compartmentation of specialized metabolism.</title>
        <authorList>
            <person name="Sun S."/>
            <person name="Shen X."/>
            <person name="Li Y."/>
            <person name="Li Y."/>
            <person name="Wang S."/>
            <person name="Li R."/>
            <person name="Zhang H."/>
            <person name="Shen G."/>
            <person name="Guo B."/>
            <person name="Wei J."/>
            <person name="Xu J."/>
            <person name="St-Pierre B."/>
            <person name="Chen S."/>
            <person name="Sun C."/>
        </authorList>
    </citation>
    <scope>NUCLEOTIDE SEQUENCE [LARGE SCALE GENOMIC DNA]</scope>
</reference>
<keyword evidence="2" id="KW-1185">Reference proteome</keyword>
<evidence type="ECO:0000313" key="2">
    <source>
        <dbReference type="Proteomes" id="UP001060085"/>
    </source>
</evidence>
<gene>
    <name evidence="1" type="ORF">M9H77_35983</name>
</gene>
<comment type="caution">
    <text evidence="1">The sequence shown here is derived from an EMBL/GenBank/DDBJ whole genome shotgun (WGS) entry which is preliminary data.</text>
</comment>